<protein>
    <recommendedName>
        <fullName evidence="4">Secreted protein</fullName>
    </recommendedName>
</protein>
<name>A0A8X6FYB4_TRICU</name>
<feature type="chain" id="PRO_5036443093" description="Secreted protein" evidence="1">
    <location>
        <begin position="24"/>
        <end position="81"/>
    </location>
</feature>
<evidence type="ECO:0000313" key="2">
    <source>
        <dbReference type="EMBL" id="GFQ91242.1"/>
    </source>
</evidence>
<comment type="caution">
    <text evidence="2">The sequence shown here is derived from an EMBL/GenBank/DDBJ whole genome shotgun (WGS) entry which is preliminary data.</text>
</comment>
<evidence type="ECO:0000256" key="1">
    <source>
        <dbReference type="SAM" id="SignalP"/>
    </source>
</evidence>
<evidence type="ECO:0000313" key="3">
    <source>
        <dbReference type="Proteomes" id="UP000887116"/>
    </source>
</evidence>
<evidence type="ECO:0008006" key="4">
    <source>
        <dbReference type="Google" id="ProtNLM"/>
    </source>
</evidence>
<accession>A0A8X6FYB4</accession>
<dbReference type="Proteomes" id="UP000887116">
    <property type="component" value="Unassembled WGS sequence"/>
</dbReference>
<organism evidence="2 3">
    <name type="scientific">Trichonephila clavata</name>
    <name type="common">Joro spider</name>
    <name type="synonym">Nephila clavata</name>
    <dbReference type="NCBI Taxonomy" id="2740835"/>
    <lineage>
        <taxon>Eukaryota</taxon>
        <taxon>Metazoa</taxon>
        <taxon>Ecdysozoa</taxon>
        <taxon>Arthropoda</taxon>
        <taxon>Chelicerata</taxon>
        <taxon>Arachnida</taxon>
        <taxon>Araneae</taxon>
        <taxon>Araneomorphae</taxon>
        <taxon>Entelegynae</taxon>
        <taxon>Araneoidea</taxon>
        <taxon>Nephilidae</taxon>
        <taxon>Trichonephila</taxon>
    </lineage>
</organism>
<keyword evidence="1" id="KW-0732">Signal</keyword>
<keyword evidence="3" id="KW-1185">Reference proteome</keyword>
<reference evidence="2" key="1">
    <citation type="submission" date="2020-07" db="EMBL/GenBank/DDBJ databases">
        <title>Multicomponent nature underlies the extraordinary mechanical properties of spider dragline silk.</title>
        <authorList>
            <person name="Kono N."/>
            <person name="Nakamura H."/>
            <person name="Mori M."/>
            <person name="Yoshida Y."/>
            <person name="Ohtoshi R."/>
            <person name="Malay A.D."/>
            <person name="Moran D.A.P."/>
            <person name="Tomita M."/>
            <person name="Numata K."/>
            <person name="Arakawa K."/>
        </authorList>
    </citation>
    <scope>NUCLEOTIDE SEQUENCE</scope>
</reference>
<dbReference type="AlphaFoldDB" id="A0A8X6FYB4"/>
<feature type="signal peptide" evidence="1">
    <location>
        <begin position="1"/>
        <end position="23"/>
    </location>
</feature>
<sequence>MQLYRIPPPPSCLLLILDVAAVAFQQQSVCEIQLLQRFLYLFETPCKSPAEDADLGTVWVSQKPAEMPNIQHAAEAELGIM</sequence>
<proteinExistence type="predicted"/>
<dbReference type="EMBL" id="BMAO01023840">
    <property type="protein sequence ID" value="GFQ91242.1"/>
    <property type="molecule type" value="Genomic_DNA"/>
</dbReference>
<gene>
    <name evidence="2" type="ORF">TNCT_55631</name>
</gene>